<keyword evidence="8" id="KW-1185">Reference proteome</keyword>
<feature type="domain" description="NlpC/P60" evidence="6">
    <location>
        <begin position="67"/>
        <end position="197"/>
    </location>
</feature>
<name>A0ABN2VBF4_9ACTN</name>
<feature type="chain" id="PRO_5046451138" description="NlpC/P60 domain-containing protein" evidence="5">
    <location>
        <begin position="32"/>
        <end position="432"/>
    </location>
</feature>
<dbReference type="Gene3D" id="3.90.1720.10">
    <property type="entry name" value="endopeptidase domain like (from Nostoc punctiforme)"/>
    <property type="match status" value="1"/>
</dbReference>
<evidence type="ECO:0000256" key="1">
    <source>
        <dbReference type="ARBA" id="ARBA00007074"/>
    </source>
</evidence>
<evidence type="ECO:0000259" key="6">
    <source>
        <dbReference type="PROSITE" id="PS51935"/>
    </source>
</evidence>
<gene>
    <name evidence="7" type="ORF">GCM10009757_37900</name>
</gene>
<evidence type="ECO:0000256" key="3">
    <source>
        <dbReference type="ARBA" id="ARBA00022801"/>
    </source>
</evidence>
<dbReference type="EMBL" id="BAAANQ010000007">
    <property type="protein sequence ID" value="GAA2058252.1"/>
    <property type="molecule type" value="Genomic_DNA"/>
</dbReference>
<keyword evidence="4" id="KW-0788">Thiol protease</keyword>
<comment type="caution">
    <text evidence="7">The sequence shown here is derived from an EMBL/GenBank/DDBJ whole genome shotgun (WGS) entry which is preliminary data.</text>
</comment>
<dbReference type="PROSITE" id="PS51935">
    <property type="entry name" value="NLPC_P60"/>
    <property type="match status" value="1"/>
</dbReference>
<reference evidence="7 8" key="1">
    <citation type="journal article" date="2019" name="Int. J. Syst. Evol. Microbiol.">
        <title>The Global Catalogue of Microorganisms (GCM) 10K type strain sequencing project: providing services to taxonomists for standard genome sequencing and annotation.</title>
        <authorList>
            <consortium name="The Broad Institute Genomics Platform"/>
            <consortium name="The Broad Institute Genome Sequencing Center for Infectious Disease"/>
            <person name="Wu L."/>
            <person name="Ma J."/>
        </authorList>
    </citation>
    <scope>NUCLEOTIDE SEQUENCE [LARGE SCALE GENOMIC DNA]</scope>
    <source>
        <strain evidence="7 8">JCM 14549</strain>
    </source>
</reference>
<evidence type="ECO:0000256" key="2">
    <source>
        <dbReference type="ARBA" id="ARBA00022670"/>
    </source>
</evidence>
<proteinExistence type="inferred from homology"/>
<comment type="similarity">
    <text evidence="1">Belongs to the peptidase C40 family.</text>
</comment>
<sequence>MSTQHALNRALAGTAVALLLTGGLAAAPAFASGDDVPPSAAAIAAIDKGGAGQGAPAEFSTFAVGPQITRTEVINRAANWVGRGLQYSWTNTYQGYRTDCSGYVSMAWKLGTPGLDTTSFVPRGYASWISKDALKPGDALLNDAAGASGHIVLFAGWTDASKSAYRGYEFTGSGVHYRTIPYPYYSGYGTFRPVRNNSIVDDVTPPAPVDPGPDNVGIYRPSTSEFHLRKDDGSLLKIKWGTTGDIPVSGNWDGGHLENVGIYRPSTSTFHLRKDDGGLIELKYGTTGDIPISGDWDGGHAGNVGIYRPSTNEFHLRMDDGKTRVIKYGTTGDIPITGNWDGGHASNIGIYRPSTGEFHLRMDDGKTRVIKYGTTGDKPVSANWDGGHAGNVGIYRPSTNEFHLRMDDGKTRVIKWGTTGDIPVAGNWDARG</sequence>
<evidence type="ECO:0000256" key="5">
    <source>
        <dbReference type="SAM" id="SignalP"/>
    </source>
</evidence>
<keyword evidence="5" id="KW-0732">Signal</keyword>
<feature type="signal peptide" evidence="5">
    <location>
        <begin position="1"/>
        <end position="31"/>
    </location>
</feature>
<dbReference type="InterPro" id="IPR000064">
    <property type="entry name" value="NLP_P60_dom"/>
</dbReference>
<organism evidence="7 8">
    <name type="scientific">Streptomyces cheonanensis</name>
    <dbReference type="NCBI Taxonomy" id="312720"/>
    <lineage>
        <taxon>Bacteria</taxon>
        <taxon>Bacillati</taxon>
        <taxon>Actinomycetota</taxon>
        <taxon>Actinomycetes</taxon>
        <taxon>Kitasatosporales</taxon>
        <taxon>Streptomycetaceae</taxon>
        <taxon>Streptomyces</taxon>
    </lineage>
</organism>
<dbReference type="RefSeq" id="WP_346071139.1">
    <property type="nucleotide sequence ID" value="NZ_BAAANQ010000007.1"/>
</dbReference>
<evidence type="ECO:0000313" key="7">
    <source>
        <dbReference type="EMBL" id="GAA2058252.1"/>
    </source>
</evidence>
<dbReference type="InterPro" id="IPR038765">
    <property type="entry name" value="Papain-like_cys_pep_sf"/>
</dbReference>
<protein>
    <recommendedName>
        <fullName evidence="6">NlpC/P60 domain-containing protein</fullName>
    </recommendedName>
</protein>
<keyword evidence="3" id="KW-0378">Hydrolase</keyword>
<evidence type="ECO:0000256" key="4">
    <source>
        <dbReference type="ARBA" id="ARBA00022807"/>
    </source>
</evidence>
<dbReference type="Proteomes" id="UP001403094">
    <property type="component" value="Unassembled WGS sequence"/>
</dbReference>
<accession>A0ABN2VBF4</accession>
<keyword evidence="2" id="KW-0645">Protease</keyword>
<evidence type="ECO:0000313" key="8">
    <source>
        <dbReference type="Proteomes" id="UP001403094"/>
    </source>
</evidence>
<dbReference type="SUPFAM" id="SSF54001">
    <property type="entry name" value="Cysteine proteinases"/>
    <property type="match status" value="1"/>
</dbReference>